<keyword evidence="2" id="KW-0677">Repeat</keyword>
<dbReference type="EMBL" id="CP035485">
    <property type="protein sequence ID" value="QDI92406.1"/>
    <property type="molecule type" value="Genomic_DNA"/>
</dbReference>
<dbReference type="FunFam" id="3.40.250.10:FF:000035">
    <property type="entry name" value="Thiosulfate sulfurtransferase"/>
    <property type="match status" value="1"/>
</dbReference>
<dbReference type="PROSITE" id="PS50206">
    <property type="entry name" value="RHODANESE_3"/>
    <property type="match status" value="2"/>
</dbReference>
<keyword evidence="1 4" id="KW-0808">Transferase</keyword>
<accession>A0A514LKL4</accession>
<dbReference type="PANTHER" id="PTHR11364">
    <property type="entry name" value="THIOSULFATE SULFERTANSFERASE"/>
    <property type="match status" value="1"/>
</dbReference>
<sequence>MDVDYFVTKEWLYDHLNDPNVVVADCRYDLQDPDAGWEAYRNGHIPGAVFFDLKKDLSGPAAVHGGRHPLPSVDDLTATLNAAGVDHHKHVVVYDDQHGSMAGRLWWLLRYVGHPTVSLLDENYAKWQAQGYPTSTEVPVPRPTHFEPKLQPDMRVDIDDVKALKEKENVVVLDARAPERYRGEQELIDKKAGHIPGAENWFWKENIGSDGKWKSTEGLAERFRSLQQKDAVVVYCGSGVSANANIIALKQAGIENVKLYPGSWSDWASYDQNPISKGEETP</sequence>
<dbReference type="InterPro" id="IPR045078">
    <property type="entry name" value="TST/MPST-like"/>
</dbReference>
<dbReference type="SUPFAM" id="SSF52821">
    <property type="entry name" value="Rhodanese/Cell cycle control phosphatase"/>
    <property type="match status" value="2"/>
</dbReference>
<organism evidence="4 5">
    <name type="scientific">Salicibibacter halophilus</name>
    <dbReference type="NCBI Taxonomy" id="2502791"/>
    <lineage>
        <taxon>Bacteria</taxon>
        <taxon>Bacillati</taxon>
        <taxon>Bacillota</taxon>
        <taxon>Bacilli</taxon>
        <taxon>Bacillales</taxon>
        <taxon>Bacillaceae</taxon>
        <taxon>Salicibibacter</taxon>
    </lineage>
</organism>
<dbReference type="InterPro" id="IPR001763">
    <property type="entry name" value="Rhodanese-like_dom"/>
</dbReference>
<name>A0A514LKL4_9BACI</name>
<evidence type="ECO:0000259" key="3">
    <source>
        <dbReference type="PROSITE" id="PS50206"/>
    </source>
</evidence>
<protein>
    <submittedName>
        <fullName evidence="4">Sulfurtransferase</fullName>
    </submittedName>
</protein>
<evidence type="ECO:0000256" key="1">
    <source>
        <dbReference type="ARBA" id="ARBA00022679"/>
    </source>
</evidence>
<dbReference type="InterPro" id="IPR036873">
    <property type="entry name" value="Rhodanese-like_dom_sf"/>
</dbReference>
<dbReference type="CDD" id="cd01449">
    <property type="entry name" value="TST_Repeat_2"/>
    <property type="match status" value="1"/>
</dbReference>
<dbReference type="Gene3D" id="3.40.250.10">
    <property type="entry name" value="Rhodanese-like domain"/>
    <property type="match status" value="2"/>
</dbReference>
<evidence type="ECO:0000313" key="5">
    <source>
        <dbReference type="Proteomes" id="UP000319756"/>
    </source>
</evidence>
<gene>
    <name evidence="4" type="ORF">EPH95_15400</name>
</gene>
<dbReference type="OrthoDB" id="9770030at2"/>
<dbReference type="RefSeq" id="WP_142090914.1">
    <property type="nucleotide sequence ID" value="NZ_CP035485.1"/>
</dbReference>
<dbReference type="PANTHER" id="PTHR11364:SF27">
    <property type="entry name" value="SULFURTRANSFERASE"/>
    <property type="match status" value="1"/>
</dbReference>
<evidence type="ECO:0000256" key="2">
    <source>
        <dbReference type="ARBA" id="ARBA00022737"/>
    </source>
</evidence>
<keyword evidence="5" id="KW-1185">Reference proteome</keyword>
<reference evidence="5" key="1">
    <citation type="submission" date="2019-01" db="EMBL/GenBank/DDBJ databases">
        <title>Genomic analysis of Salicibibacter sp. NKC3-5.</title>
        <authorList>
            <person name="Oh Y.J."/>
        </authorList>
    </citation>
    <scope>NUCLEOTIDE SEQUENCE [LARGE SCALE GENOMIC DNA]</scope>
    <source>
        <strain evidence="5">NKC3-5</strain>
    </source>
</reference>
<dbReference type="SMART" id="SM00450">
    <property type="entry name" value="RHOD"/>
    <property type="match status" value="2"/>
</dbReference>
<dbReference type="Proteomes" id="UP000319756">
    <property type="component" value="Chromosome"/>
</dbReference>
<dbReference type="GO" id="GO:0004792">
    <property type="term" value="F:thiosulfate-cyanide sulfurtransferase activity"/>
    <property type="evidence" value="ECO:0007669"/>
    <property type="project" value="InterPro"/>
</dbReference>
<dbReference type="InterPro" id="IPR001307">
    <property type="entry name" value="Thiosulphate_STrfase_CS"/>
</dbReference>
<dbReference type="AlphaFoldDB" id="A0A514LKL4"/>
<dbReference type="PROSITE" id="PS00380">
    <property type="entry name" value="RHODANESE_1"/>
    <property type="match status" value="1"/>
</dbReference>
<feature type="domain" description="Rhodanese" evidence="3">
    <location>
        <begin position="166"/>
        <end position="276"/>
    </location>
</feature>
<dbReference type="Pfam" id="PF00581">
    <property type="entry name" value="Rhodanese"/>
    <property type="match status" value="2"/>
</dbReference>
<proteinExistence type="predicted"/>
<feature type="domain" description="Rhodanese" evidence="3">
    <location>
        <begin position="17"/>
        <end position="136"/>
    </location>
</feature>
<dbReference type="CDD" id="cd01448">
    <property type="entry name" value="TST_Repeat_1"/>
    <property type="match status" value="1"/>
</dbReference>
<evidence type="ECO:0000313" key="4">
    <source>
        <dbReference type="EMBL" id="QDI92406.1"/>
    </source>
</evidence>
<dbReference type="KEGG" id="sale:EPH95_15400"/>